<evidence type="ECO:0000313" key="5">
    <source>
        <dbReference type="Proteomes" id="UP000240571"/>
    </source>
</evidence>
<sequence length="215" mass="22720">MSITLQQLLLILPNAGRQAGLFVGVLNTAMSKYGIVTPKRIAAFIAQVGHESGHLTRLVESLNYRADRIVALGNAASPGSRWRSLVPRAAELAGSSARMGNAVYGGRMGNGPEASGEGYIYRGRGLIQITGKDNHRACGEALGVDLINHPELLEQPQYAALSAAWYWSVNGLNTLADAGDIQNIGSLINTGSKGKIPNGAADRLALYQTALRVLA</sequence>
<dbReference type="RefSeq" id="WP_065908237.1">
    <property type="nucleotide sequence ID" value="NZ_MAUE01000041.1"/>
</dbReference>
<gene>
    <name evidence="2" type="ORF">BBG20_25130</name>
    <name evidence="3" type="ORF">C9382_11800</name>
</gene>
<dbReference type="InterPro" id="IPR023346">
    <property type="entry name" value="Lysozyme-like_dom_sf"/>
</dbReference>
<dbReference type="GO" id="GO:0006032">
    <property type="term" value="P:chitin catabolic process"/>
    <property type="evidence" value="ECO:0007669"/>
    <property type="project" value="InterPro"/>
</dbReference>
<evidence type="ECO:0000313" key="4">
    <source>
        <dbReference type="Proteomes" id="UP000095081"/>
    </source>
</evidence>
<proteinExistence type="predicted"/>
<dbReference type="AlphaFoldDB" id="A0A2T4G1R3"/>
<dbReference type="Gene3D" id="1.10.530.10">
    <property type="match status" value="1"/>
</dbReference>
<dbReference type="Proteomes" id="UP000095081">
    <property type="component" value="Unassembled WGS sequence"/>
</dbReference>
<accession>A0A2T4G1R3</accession>
<name>A0A2T4G1R3_9PSED</name>
<feature type="domain" description="Glycoside hydrolase family 19 catalytic" evidence="1">
    <location>
        <begin position="111"/>
        <end position="169"/>
    </location>
</feature>
<dbReference type="GO" id="GO:0004568">
    <property type="term" value="F:chitinase activity"/>
    <property type="evidence" value="ECO:0007669"/>
    <property type="project" value="InterPro"/>
</dbReference>
<comment type="caution">
    <text evidence="3">The sequence shown here is derived from an EMBL/GenBank/DDBJ whole genome shotgun (WGS) entry which is preliminary data.</text>
</comment>
<evidence type="ECO:0000313" key="2">
    <source>
        <dbReference type="EMBL" id="OCW20923.1"/>
    </source>
</evidence>
<evidence type="ECO:0000313" key="3">
    <source>
        <dbReference type="EMBL" id="PTC29595.1"/>
    </source>
</evidence>
<reference evidence="2 4" key="1">
    <citation type="submission" date="2016-06" db="EMBL/GenBank/DDBJ databases">
        <title>Draft genome sequence of Pseudomonas sp. S1E40, a novel strain antagonistic activity to fungal plant pathogen.</title>
        <authorList>
            <person name="Tambong J.T."/>
            <person name="Tchagang C."/>
            <person name="Xu R."/>
        </authorList>
    </citation>
    <scope>NUCLEOTIDE SEQUENCE [LARGE SCALE GENOMIC DNA]</scope>
    <source>
        <strain evidence="2 4">S1E40</strain>
    </source>
</reference>
<keyword evidence="3" id="KW-0378">Hydrolase</keyword>
<dbReference type="EMBL" id="PYWW01000026">
    <property type="protein sequence ID" value="PTC29595.1"/>
    <property type="molecule type" value="Genomic_DNA"/>
</dbReference>
<protein>
    <submittedName>
        <fullName evidence="3">Glycoside hydrolase family 19</fullName>
    </submittedName>
</protein>
<dbReference type="EMBL" id="MAUE01000041">
    <property type="protein sequence ID" value="OCW20923.1"/>
    <property type="molecule type" value="Genomic_DNA"/>
</dbReference>
<dbReference type="OrthoDB" id="9798982at2"/>
<dbReference type="PANTHER" id="PTHR34408">
    <property type="entry name" value="FAMILY PROTEIN, PUTATIVE-RELATED"/>
    <property type="match status" value="1"/>
</dbReference>
<dbReference type="SUPFAM" id="SSF53955">
    <property type="entry name" value="Lysozyme-like"/>
    <property type="match status" value="1"/>
</dbReference>
<dbReference type="InterPro" id="IPR000726">
    <property type="entry name" value="Glyco_hydro_19_cat"/>
</dbReference>
<keyword evidence="4" id="KW-1185">Reference proteome</keyword>
<reference evidence="3 5" key="2">
    <citation type="submission" date="2018-03" db="EMBL/GenBank/DDBJ databases">
        <title>Diversity of bacteria associated with corn roots inoculated with woodland soils in Canada, and Description of Pseudomonas aylmerense sp. nov.</title>
        <authorList>
            <person name="Tambong J.T."/>
            <person name="Xu R."/>
            <person name="Tchagang C."/>
        </authorList>
    </citation>
    <scope>NUCLEOTIDE SEQUENCE [LARGE SCALE GENOMIC DNA]</scope>
    <source>
        <strain evidence="3 5">S1E44</strain>
    </source>
</reference>
<dbReference type="Pfam" id="PF00182">
    <property type="entry name" value="Glyco_hydro_19"/>
    <property type="match status" value="1"/>
</dbReference>
<dbReference type="PANTHER" id="PTHR34408:SF1">
    <property type="entry name" value="GLYCOSYL HYDROLASE FAMILY 19 DOMAIN-CONTAINING PROTEIN HI_1415"/>
    <property type="match status" value="1"/>
</dbReference>
<dbReference type="InterPro" id="IPR052354">
    <property type="entry name" value="Cell_Wall_Dynamics_Protein"/>
</dbReference>
<dbReference type="GO" id="GO:0016998">
    <property type="term" value="P:cell wall macromolecule catabolic process"/>
    <property type="evidence" value="ECO:0007669"/>
    <property type="project" value="InterPro"/>
</dbReference>
<organism evidence="3 5">
    <name type="scientific">Pseudomonas aylmerensis</name>
    <dbReference type="NCBI Taxonomy" id="1869229"/>
    <lineage>
        <taxon>Bacteria</taxon>
        <taxon>Pseudomonadati</taxon>
        <taxon>Pseudomonadota</taxon>
        <taxon>Gammaproteobacteria</taxon>
        <taxon>Pseudomonadales</taxon>
        <taxon>Pseudomonadaceae</taxon>
        <taxon>Pseudomonas</taxon>
    </lineage>
</organism>
<dbReference type="Proteomes" id="UP000240571">
    <property type="component" value="Unassembled WGS sequence"/>
</dbReference>
<evidence type="ECO:0000259" key="1">
    <source>
        <dbReference type="Pfam" id="PF00182"/>
    </source>
</evidence>